<feature type="transmembrane region" description="Helical" evidence="9">
    <location>
        <begin position="9"/>
        <end position="28"/>
    </location>
</feature>
<keyword evidence="4" id="KW-1003">Cell membrane</keyword>
<feature type="transmembrane region" description="Helical" evidence="9">
    <location>
        <begin position="342"/>
        <end position="363"/>
    </location>
</feature>
<gene>
    <name evidence="10" type="primary">brnQ</name>
    <name evidence="10" type="ORF">RQP50_22355</name>
</gene>
<feature type="transmembrane region" description="Helical" evidence="9">
    <location>
        <begin position="152"/>
        <end position="173"/>
    </location>
</feature>
<feature type="transmembrane region" description="Helical" evidence="9">
    <location>
        <begin position="407"/>
        <end position="431"/>
    </location>
</feature>
<accession>A0AAJ2JYT5</accession>
<dbReference type="GO" id="GO:0005886">
    <property type="term" value="C:plasma membrane"/>
    <property type="evidence" value="ECO:0007669"/>
    <property type="project" value="UniProtKB-SubCell"/>
</dbReference>
<keyword evidence="7 9" id="KW-1133">Transmembrane helix</keyword>
<keyword evidence="3 9" id="KW-0813">Transport</keyword>
<protein>
    <recommendedName>
        <fullName evidence="9">Branched-chain amino acid transport system carrier protein</fullName>
    </recommendedName>
</protein>
<proteinExistence type="inferred from homology"/>
<dbReference type="GO" id="GO:0015190">
    <property type="term" value="F:L-leucine transmembrane transporter activity"/>
    <property type="evidence" value="ECO:0007669"/>
    <property type="project" value="TreeGrafter"/>
</dbReference>
<sequence length="450" mass="48110">MTELSKKETFVFGLMLFALFFGAGNLIFPPAVGYAAGSSVWQAMVGFLITSVGLPILGVAAIAKSGDLQSLTNRVHPGFGFVFTLITYLALGPFLVIPRAGSVAFEMGTVPLLPEPLRTSGWSLLTYSVIYFVISYWLCLNPSKLFERIGKILTPILLVMIIIVFIQSLFHPLGDYGVPAEGYVQYAAFKGGIDGYSTMDALSALLLGSVVVSAIRKRGVTNTQKLSAITIKAGLIAGVCLAIIYMMIGYLGSTSHSVIEGAANGGQILTAIVLFLFGKWGTVLLGIVFLLACLTTSVGLLAACGEYFHSIMPQISYNKWIGILCVVSVAVTNLGLDQIISFSAPIVSAIYPLTIVLIILALLHRMFHGHSAVYIGSLLATSLISTVDGLKQANFEMGAVERLYSHLPWYTAGLGWVVPAIAGAIIGYLWAFARKESQDSQPTEATEAIE</sequence>
<evidence type="ECO:0000256" key="2">
    <source>
        <dbReference type="ARBA" id="ARBA00008540"/>
    </source>
</evidence>
<dbReference type="GO" id="GO:0005304">
    <property type="term" value="F:L-valine transmembrane transporter activity"/>
    <property type="evidence" value="ECO:0007669"/>
    <property type="project" value="TreeGrafter"/>
</dbReference>
<dbReference type="GO" id="GO:0015820">
    <property type="term" value="P:L-leucine transport"/>
    <property type="evidence" value="ECO:0007669"/>
    <property type="project" value="TreeGrafter"/>
</dbReference>
<dbReference type="GO" id="GO:0015818">
    <property type="term" value="P:isoleucine transport"/>
    <property type="evidence" value="ECO:0007669"/>
    <property type="project" value="TreeGrafter"/>
</dbReference>
<feature type="transmembrane region" description="Helical" evidence="9">
    <location>
        <begin position="40"/>
        <end position="63"/>
    </location>
</feature>
<keyword evidence="6 9" id="KW-0029">Amino-acid transport</keyword>
<dbReference type="EMBL" id="JAVYAA010000006">
    <property type="protein sequence ID" value="MDT8978986.1"/>
    <property type="molecule type" value="Genomic_DNA"/>
</dbReference>
<evidence type="ECO:0000256" key="9">
    <source>
        <dbReference type="RuleBase" id="RU362122"/>
    </source>
</evidence>
<feature type="transmembrane region" description="Helical" evidence="9">
    <location>
        <begin position="370"/>
        <end position="387"/>
    </location>
</feature>
<comment type="subcellular location">
    <subcellularLocation>
        <location evidence="1 9">Cell membrane</location>
        <topology evidence="1 9">Multi-pass membrane protein</topology>
    </subcellularLocation>
</comment>
<keyword evidence="5 9" id="KW-0812">Transmembrane</keyword>
<evidence type="ECO:0000313" key="10">
    <source>
        <dbReference type="EMBL" id="MDT8978986.1"/>
    </source>
</evidence>
<feature type="transmembrane region" description="Helical" evidence="9">
    <location>
        <begin position="226"/>
        <end position="248"/>
    </location>
</feature>
<feature type="transmembrane region" description="Helical" evidence="9">
    <location>
        <begin position="317"/>
        <end position="336"/>
    </location>
</feature>
<evidence type="ECO:0000313" key="11">
    <source>
        <dbReference type="Proteomes" id="UP001250538"/>
    </source>
</evidence>
<organism evidence="10 11">
    <name type="scientific">Paenibacillus suaedae</name>
    <dbReference type="NCBI Taxonomy" id="3077233"/>
    <lineage>
        <taxon>Bacteria</taxon>
        <taxon>Bacillati</taxon>
        <taxon>Bacillota</taxon>
        <taxon>Bacilli</taxon>
        <taxon>Bacillales</taxon>
        <taxon>Paenibacillaceae</taxon>
        <taxon>Paenibacillus</taxon>
    </lineage>
</organism>
<evidence type="ECO:0000256" key="5">
    <source>
        <dbReference type="ARBA" id="ARBA00022692"/>
    </source>
</evidence>
<name>A0AAJ2JYT5_9BACL</name>
<dbReference type="GO" id="GO:0015188">
    <property type="term" value="F:L-isoleucine transmembrane transporter activity"/>
    <property type="evidence" value="ECO:0007669"/>
    <property type="project" value="TreeGrafter"/>
</dbReference>
<evidence type="ECO:0000256" key="8">
    <source>
        <dbReference type="ARBA" id="ARBA00023136"/>
    </source>
</evidence>
<dbReference type="NCBIfam" id="TIGR00796">
    <property type="entry name" value="livcs"/>
    <property type="match status" value="1"/>
</dbReference>
<comment type="function">
    <text evidence="9">Component of the transport system for branched-chain amino acids.</text>
</comment>
<evidence type="ECO:0000256" key="7">
    <source>
        <dbReference type="ARBA" id="ARBA00022989"/>
    </source>
</evidence>
<reference evidence="11" key="1">
    <citation type="submission" date="2023-09" db="EMBL/GenBank/DDBJ databases">
        <title>Paenibacillus sp. chi10 Genome sequencing and assembly.</title>
        <authorList>
            <person name="Kim I."/>
        </authorList>
    </citation>
    <scope>NUCLEOTIDE SEQUENCE [LARGE SCALE GENOMIC DNA]</scope>
    <source>
        <strain evidence="11">chi10</strain>
    </source>
</reference>
<evidence type="ECO:0000256" key="6">
    <source>
        <dbReference type="ARBA" id="ARBA00022970"/>
    </source>
</evidence>
<evidence type="ECO:0000256" key="3">
    <source>
        <dbReference type="ARBA" id="ARBA00022448"/>
    </source>
</evidence>
<dbReference type="InterPro" id="IPR004685">
    <property type="entry name" value="Brnchd-chn_aa_trnsp_Livcs"/>
</dbReference>
<feature type="transmembrane region" description="Helical" evidence="9">
    <location>
        <begin position="283"/>
        <end position="305"/>
    </location>
</feature>
<dbReference type="PANTHER" id="PTHR30588">
    <property type="entry name" value="BRANCHED-CHAIN AMINO ACID TRANSPORT SYSTEM 2 CARRIER PROTEIN"/>
    <property type="match status" value="1"/>
</dbReference>
<comment type="similarity">
    <text evidence="2 9">Belongs to the branched chain amino acid transporter family.</text>
</comment>
<dbReference type="Pfam" id="PF05525">
    <property type="entry name" value="Branch_AA_trans"/>
    <property type="match status" value="1"/>
</dbReference>
<evidence type="ECO:0000256" key="4">
    <source>
        <dbReference type="ARBA" id="ARBA00022475"/>
    </source>
</evidence>
<comment type="caution">
    <text evidence="10">The sequence shown here is derived from an EMBL/GenBank/DDBJ whole genome shotgun (WGS) entry which is preliminary data.</text>
</comment>
<feature type="transmembrane region" description="Helical" evidence="9">
    <location>
        <begin position="120"/>
        <end position="140"/>
    </location>
</feature>
<dbReference type="Proteomes" id="UP001250538">
    <property type="component" value="Unassembled WGS sequence"/>
</dbReference>
<feature type="transmembrane region" description="Helical" evidence="9">
    <location>
        <begin position="193"/>
        <end position="214"/>
    </location>
</feature>
<dbReference type="PANTHER" id="PTHR30588:SF0">
    <property type="entry name" value="BRANCHED-CHAIN AMINO ACID PERMEASE BRNQ"/>
    <property type="match status" value="1"/>
</dbReference>
<keyword evidence="8 9" id="KW-0472">Membrane</keyword>
<feature type="transmembrane region" description="Helical" evidence="9">
    <location>
        <begin position="75"/>
        <end position="100"/>
    </location>
</feature>
<evidence type="ECO:0000256" key="1">
    <source>
        <dbReference type="ARBA" id="ARBA00004651"/>
    </source>
</evidence>
<dbReference type="RefSeq" id="WP_315746803.1">
    <property type="nucleotide sequence ID" value="NZ_JAVYAA010000006.1"/>
</dbReference>
<dbReference type="AlphaFoldDB" id="A0AAJ2JYT5"/>
<keyword evidence="11" id="KW-1185">Reference proteome</keyword>